<protein>
    <submittedName>
        <fullName evidence="1">Uncharacterized protein</fullName>
    </submittedName>
</protein>
<organism evidence="1 2">
    <name type="scientific">Colletotrichum chrysophilum</name>
    <dbReference type="NCBI Taxonomy" id="1836956"/>
    <lineage>
        <taxon>Eukaryota</taxon>
        <taxon>Fungi</taxon>
        <taxon>Dikarya</taxon>
        <taxon>Ascomycota</taxon>
        <taxon>Pezizomycotina</taxon>
        <taxon>Sordariomycetes</taxon>
        <taxon>Hypocreomycetidae</taxon>
        <taxon>Glomerellales</taxon>
        <taxon>Glomerellaceae</taxon>
        <taxon>Colletotrichum</taxon>
        <taxon>Colletotrichum gloeosporioides species complex</taxon>
    </lineage>
</organism>
<sequence>MYPGSAVGSQDLATVLRQVLKKNPKNEAKEGFECFFFDSETMNEIEKCNELGATHLEALEKHKHERPTPDQLPKNGVPKQAKPPIYILYADRSPEAARSTLGTVARISKDYWPRCFGFRDQASGKLEKDEPVICAFIGWLREGGEIEHAVPTSQNVRPISCGRFDVTVIFERLDTAR</sequence>
<evidence type="ECO:0000313" key="1">
    <source>
        <dbReference type="EMBL" id="KAK1839745.1"/>
    </source>
</evidence>
<comment type="caution">
    <text evidence="1">The sequence shown here is derived from an EMBL/GenBank/DDBJ whole genome shotgun (WGS) entry which is preliminary data.</text>
</comment>
<dbReference type="Proteomes" id="UP001243330">
    <property type="component" value="Unassembled WGS sequence"/>
</dbReference>
<name>A0AAD9E8X3_9PEZI</name>
<proteinExistence type="predicted"/>
<accession>A0AAD9E8X3</accession>
<reference evidence="1" key="1">
    <citation type="submission" date="2023-01" db="EMBL/GenBank/DDBJ databases">
        <title>Colletotrichum chrysophilum M932 genome sequence.</title>
        <authorList>
            <person name="Baroncelli R."/>
        </authorList>
    </citation>
    <scope>NUCLEOTIDE SEQUENCE</scope>
    <source>
        <strain evidence="1">M932</strain>
    </source>
</reference>
<dbReference type="AlphaFoldDB" id="A0AAD9E8X3"/>
<dbReference type="EMBL" id="JAQOWY010000634">
    <property type="protein sequence ID" value="KAK1839745.1"/>
    <property type="molecule type" value="Genomic_DNA"/>
</dbReference>
<gene>
    <name evidence="1" type="ORF">CCHR01_17629</name>
</gene>
<keyword evidence="2" id="KW-1185">Reference proteome</keyword>
<evidence type="ECO:0000313" key="2">
    <source>
        <dbReference type="Proteomes" id="UP001243330"/>
    </source>
</evidence>